<sequence>MAGLTTGAMIQTTGEKEVPADAGEGEPGRGGHATHTHSPSPPSGAKVDAMDSQQAPWQQKIYRDTHGRGMRRPTFGSRLPRYRTRCGSFDDLFARQIRRLYLAWPELVGPVQFAVEDVPVSEPTPWDEADGMFSRSFPPSRGIPARIILYRMPIQERCRNNYEVTYAIREELALRLSDLYGRAPEDIDPSCAF</sequence>
<dbReference type="EMBL" id="JBANBB010000001">
    <property type="protein sequence ID" value="MEK0306535.1"/>
    <property type="molecule type" value="Genomic_DNA"/>
</dbReference>
<reference evidence="2 3" key="1">
    <citation type="submission" date="2024-02" db="EMBL/GenBank/DDBJ databases">
        <title>Bifidobacterium honeyensis sp. nov., isolated from the comb honey.</title>
        <authorList>
            <person name="Liu W."/>
            <person name="Li Y."/>
        </authorList>
    </citation>
    <scope>NUCLEOTIDE SEQUENCE [LARGE SCALE GENOMIC DNA]</scope>
    <source>
        <strain evidence="2 3">IMAU50988</strain>
    </source>
</reference>
<dbReference type="SUPFAM" id="SSF55486">
    <property type="entry name" value="Metalloproteases ('zincins'), catalytic domain"/>
    <property type="match status" value="1"/>
</dbReference>
<dbReference type="Gene3D" id="3.30.2010.20">
    <property type="match status" value="1"/>
</dbReference>
<dbReference type="InterPro" id="IPR038555">
    <property type="entry name" value="Zincin_1_sf"/>
</dbReference>
<evidence type="ECO:0000313" key="3">
    <source>
        <dbReference type="Proteomes" id="UP001373159"/>
    </source>
</evidence>
<proteinExistence type="predicted"/>
<name>A0ABU8ZMR3_9BIFI</name>
<comment type="caution">
    <text evidence="2">The sequence shown here is derived from an EMBL/GenBank/DDBJ whole genome shotgun (WGS) entry which is preliminary data.</text>
</comment>
<feature type="region of interest" description="Disordered" evidence="1">
    <location>
        <begin position="1"/>
        <end position="56"/>
    </location>
</feature>
<keyword evidence="3" id="KW-1185">Reference proteome</keyword>
<evidence type="ECO:0000256" key="1">
    <source>
        <dbReference type="SAM" id="MobiDB-lite"/>
    </source>
</evidence>
<dbReference type="CDD" id="cd12954">
    <property type="entry name" value="MMP_TTHA0227_like_1"/>
    <property type="match status" value="1"/>
</dbReference>
<evidence type="ECO:0000313" key="2">
    <source>
        <dbReference type="EMBL" id="MEK0306535.1"/>
    </source>
</evidence>
<gene>
    <name evidence="2" type="ORF">V8P97_03495</name>
</gene>
<protein>
    <submittedName>
        <fullName evidence="2">Metallopeptidase family protein</fullName>
    </submittedName>
</protein>
<dbReference type="Proteomes" id="UP001373159">
    <property type="component" value="Unassembled WGS sequence"/>
</dbReference>
<organism evidence="2 3">
    <name type="scientific">Bifidobacterium favimelis</name>
    <dbReference type="NCBI Taxonomy" id="3122979"/>
    <lineage>
        <taxon>Bacteria</taxon>
        <taxon>Bacillati</taxon>
        <taxon>Actinomycetota</taxon>
        <taxon>Actinomycetes</taxon>
        <taxon>Bifidobacteriales</taxon>
        <taxon>Bifidobacteriaceae</taxon>
        <taxon>Bifidobacterium</taxon>
    </lineage>
</organism>
<accession>A0ABU8ZMR3</accession>
<dbReference type="InterPro" id="IPR010428">
    <property type="entry name" value="Zincin_1"/>
</dbReference>
<dbReference type="Pfam" id="PF06262">
    <property type="entry name" value="Zincin_1"/>
    <property type="match status" value="1"/>
</dbReference>